<dbReference type="GO" id="GO:0005524">
    <property type="term" value="F:ATP binding"/>
    <property type="evidence" value="ECO:0007669"/>
    <property type="project" value="InterPro"/>
</dbReference>
<dbReference type="InterPro" id="IPR011009">
    <property type="entry name" value="Kinase-like_dom_sf"/>
</dbReference>
<sequence length="387" mass="44898">MDIRQQFPNVHWVWKGGISFVYEVHPRIVVKIPKSGDFEREQFRKELKIYEIFSQHPPCPSIVQCFLYANNGIFLEYMRDVTLCSRIQNNHTRDQQTAMVTKVEKLEPLSLRKEWMNDLAQAVAFLESLNLAHGDLRPENILLDRNRLKLSDFDCTAEIGSDFEACIAPYGRILNSDEQDQGRRGSSGFLGPRTEQFALGSLYFLINSGFEVYGDRRLTEDPKEHGRKVVELLQNMEFPKLDGDPLIDDIIIKCWYNKYATIAELAAYTETLLPGRNNWRDTETERISTPQWRTVIGRVIRGLWKSFRSWWVFVLYRTREATKPEEANGGEPDGYSGGIGRHDSAEDFSLKKTLCQNLEKRGLLHMLSLGEPEKLGFSIEWYRHSTY</sequence>
<dbReference type="OMA" id="KGIFLEY"/>
<dbReference type="PROSITE" id="PS50011">
    <property type="entry name" value="PROTEIN_KINASE_DOM"/>
    <property type="match status" value="1"/>
</dbReference>
<reference evidence="2 3" key="1">
    <citation type="submission" date="2020-08" db="EMBL/GenBank/DDBJ databases">
        <title>The completed genome sequence of the pathogenic ascomycete fungus Penicillium digitatum.</title>
        <authorList>
            <person name="Wang M."/>
        </authorList>
    </citation>
    <scope>NUCLEOTIDE SEQUENCE [LARGE SCALE GENOMIC DNA]</scope>
    <source>
        <strain evidence="2 3">PdW03</strain>
    </source>
</reference>
<dbReference type="Pfam" id="PF00069">
    <property type="entry name" value="Pkinase"/>
    <property type="match status" value="1"/>
</dbReference>
<dbReference type="AlphaFoldDB" id="A0A7T6XMJ9"/>
<keyword evidence="2" id="KW-0808">Transferase</keyword>
<dbReference type="RefSeq" id="XP_014532936.1">
    <property type="nucleotide sequence ID" value="XM_014677450.1"/>
</dbReference>
<evidence type="ECO:0000259" key="1">
    <source>
        <dbReference type="PROSITE" id="PS50011"/>
    </source>
</evidence>
<dbReference type="SMART" id="SM00220">
    <property type="entry name" value="S_TKc"/>
    <property type="match status" value="1"/>
</dbReference>
<gene>
    <name evidence="2" type="ORF">Pdw03_7788</name>
</gene>
<protein>
    <submittedName>
        <fullName evidence="2">Protein kinase</fullName>
    </submittedName>
</protein>
<organism evidence="2 3">
    <name type="scientific">Penicillium digitatum</name>
    <name type="common">Green mold</name>
    <dbReference type="NCBI Taxonomy" id="36651"/>
    <lineage>
        <taxon>Eukaryota</taxon>
        <taxon>Fungi</taxon>
        <taxon>Dikarya</taxon>
        <taxon>Ascomycota</taxon>
        <taxon>Pezizomycotina</taxon>
        <taxon>Eurotiomycetes</taxon>
        <taxon>Eurotiomycetidae</taxon>
        <taxon>Eurotiales</taxon>
        <taxon>Aspergillaceae</taxon>
        <taxon>Penicillium</taxon>
    </lineage>
</organism>
<dbReference type="SUPFAM" id="SSF56112">
    <property type="entry name" value="Protein kinase-like (PK-like)"/>
    <property type="match status" value="1"/>
</dbReference>
<evidence type="ECO:0000313" key="2">
    <source>
        <dbReference type="EMBL" id="QQK43887.1"/>
    </source>
</evidence>
<dbReference type="KEGG" id="pdp:PDIP_57100"/>
<dbReference type="GO" id="GO:0004674">
    <property type="term" value="F:protein serine/threonine kinase activity"/>
    <property type="evidence" value="ECO:0007669"/>
    <property type="project" value="TreeGrafter"/>
</dbReference>
<evidence type="ECO:0000313" key="3">
    <source>
        <dbReference type="Proteomes" id="UP000595662"/>
    </source>
</evidence>
<proteinExistence type="predicted"/>
<dbReference type="EMBL" id="CP060776">
    <property type="protein sequence ID" value="QQK43887.1"/>
    <property type="molecule type" value="Genomic_DNA"/>
</dbReference>
<accession>A0A7T6XMJ9</accession>
<dbReference type="Proteomes" id="UP000595662">
    <property type="component" value="Chromosome 3"/>
</dbReference>
<dbReference type="InterPro" id="IPR000719">
    <property type="entry name" value="Prot_kinase_dom"/>
</dbReference>
<dbReference type="Gene3D" id="1.10.510.10">
    <property type="entry name" value="Transferase(Phosphotransferase) domain 1"/>
    <property type="match status" value="1"/>
</dbReference>
<dbReference type="PANTHER" id="PTHR24359">
    <property type="entry name" value="SERINE/THREONINE-PROTEIN KINASE SBK1"/>
    <property type="match status" value="1"/>
</dbReference>
<keyword evidence="2" id="KW-0418">Kinase</keyword>
<feature type="domain" description="Protein kinase" evidence="1">
    <location>
        <begin position="7"/>
        <end position="311"/>
    </location>
</feature>
<name>A0A7T6XMJ9_PENDI</name>
<dbReference type="PANTHER" id="PTHR24359:SF1">
    <property type="entry name" value="INHIBITOR OF NUCLEAR FACTOR KAPPA-B KINASE EPSILON SUBUNIT HOMOLOG 1-RELATED"/>
    <property type="match status" value="1"/>
</dbReference>
<dbReference type="VEuPathDB" id="FungiDB:PDIP_57100"/>
<dbReference type="GeneID" id="26234026"/>